<dbReference type="Proteomes" id="UP000001549">
    <property type="component" value="Chromosome"/>
</dbReference>
<accession>F8AVX5</accession>
<keyword evidence="3" id="KW-1185">Reference proteome</keyword>
<evidence type="ECO:0000256" key="1">
    <source>
        <dbReference type="SAM" id="MobiDB-lite"/>
    </source>
</evidence>
<dbReference type="EMBL" id="CP002801">
    <property type="protein sequence ID" value="AEH08318.1"/>
    <property type="molecule type" value="Genomic_DNA"/>
</dbReference>
<reference evidence="2 3" key="1">
    <citation type="submission" date="2011-05" db="EMBL/GenBank/DDBJ databases">
        <title>Complete sequence of chromosome of Frankia symbiont of Datisca glomerata.</title>
        <authorList>
            <consortium name="US DOE Joint Genome Institute"/>
            <person name="Lucas S."/>
            <person name="Han J."/>
            <person name="Lapidus A."/>
            <person name="Cheng J.-F."/>
            <person name="Goodwin L."/>
            <person name="Pitluck S."/>
            <person name="Peters L."/>
            <person name="Mikhailova N."/>
            <person name="Chertkov O."/>
            <person name="Teshima H."/>
            <person name="Han C."/>
            <person name="Tapia R."/>
            <person name="Land M."/>
            <person name="Hauser L."/>
            <person name="Kyrpides N."/>
            <person name="Ivanova N."/>
            <person name="Pagani I."/>
            <person name="Berry A."/>
            <person name="Pawlowski K."/>
            <person name="Persson T."/>
            <person name="Vanden Heuvel B."/>
            <person name="Benson D."/>
            <person name="Woyke T."/>
        </authorList>
    </citation>
    <scope>NUCLEOTIDE SEQUENCE [LARGE SCALE GENOMIC DNA]</scope>
    <source>
        <strain evidence="3">4085684</strain>
    </source>
</reference>
<dbReference type="HOGENOM" id="CLU_2422636_0_0_11"/>
<evidence type="ECO:0000313" key="2">
    <source>
        <dbReference type="EMBL" id="AEH08318.1"/>
    </source>
</evidence>
<evidence type="ECO:0000313" key="3">
    <source>
        <dbReference type="Proteomes" id="UP000001549"/>
    </source>
</evidence>
<gene>
    <name evidence="2" type="ordered locus">FsymDg_0804</name>
</gene>
<protein>
    <submittedName>
        <fullName evidence="2">Uncharacterized protein</fullName>
    </submittedName>
</protein>
<dbReference type="KEGG" id="fsy:FsymDg_0804"/>
<dbReference type="AlphaFoldDB" id="F8AVX5"/>
<organism evidence="2 3">
    <name type="scientific">Candidatus Protofrankia datiscae</name>
    <dbReference type="NCBI Taxonomy" id="2716812"/>
    <lineage>
        <taxon>Bacteria</taxon>
        <taxon>Bacillati</taxon>
        <taxon>Actinomycetota</taxon>
        <taxon>Actinomycetes</taxon>
        <taxon>Frankiales</taxon>
        <taxon>Frankiaceae</taxon>
        <taxon>Protofrankia</taxon>
    </lineage>
</organism>
<feature type="compositionally biased region" description="Gly residues" evidence="1">
    <location>
        <begin position="74"/>
        <end position="83"/>
    </location>
</feature>
<feature type="region of interest" description="Disordered" evidence="1">
    <location>
        <begin position="61"/>
        <end position="91"/>
    </location>
</feature>
<sequence length="91" mass="9992">MPDAHLLFTDGWRQAFDLAGRRAVSWLTSGPCFNRRPIIILSMMFPECGVWSSRVCPRDADSAIRRDPPRSGAMTGGRPGTGSGAETTVRR</sequence>
<name>F8AVX5_9ACTN</name>
<proteinExistence type="predicted"/>